<evidence type="ECO:0000313" key="2">
    <source>
        <dbReference type="EMBL" id="KGE85990.1"/>
    </source>
</evidence>
<sequence length="601" mass="66117">MAEKQQGSVTLGNSWLYNILVIIVVCIQLPTTTISAQLHDYNWVLGYGGGPGTPVNDSFGLSILSFKDETLHIESNEEEGSMLFDANNVGYSSDSGKLFCTFNGEGVYSSNHEIMQGGDEWYQEELDLGWAFPQSGLVLPLPGNADKLVLLNTEVDLIEVEGVLKVVGENLFYSEIDKTAAEGKGAVTLRKELLLNGTLDVGKLSACRHANGRDWWVILPAFNSNRYYRYFLTPAGIELIGIQEVGEAVPTGLGQALFSPDGTKHVRYNGISSTAGDYVTIYDFDRCTGLLSNFRQGNYEKEGTGGGATISKNSRYLYIMASLDLYQYDLLAEDIEATRTLVADYDGHLDPLPTTFFQGQLAPDGKIYIASNNGVTSLHVIHNPDADCPDCRIEQHGIELPTFNAFSIPNQPNYRLGPIDGSPCDTLGIDNIPLARWRYEQDTLEPFQVQFYDLSDYEPTDWLWDFGDGSTSTDTLPQHTFPGYGTYEVCLTVSNANGSGTQCKELEFTMPNSTAEEEQAEASATAFPNPFQERFSLSLRPGWLPVNAWVEVYDAVGRRVHRQPLRAGVNGVELVGQAGGVYVWRVVQCGQVLGVGKIVKL</sequence>
<evidence type="ECO:0000313" key="3">
    <source>
        <dbReference type="Proteomes" id="UP000029736"/>
    </source>
</evidence>
<reference evidence="2 3" key="1">
    <citation type="journal article" date="2014" name="Int. J. Syst. Evol. Microbiol.">
        <title>Phaeodactylibacter xiamenensis gen. nov., sp. nov., a member of the family Saprospiraceae isolated from the marine alga Phaeodactylum tricornutum.</title>
        <authorList>
            <person name="Chen Z.Jr."/>
            <person name="Lei X."/>
            <person name="Lai Q."/>
            <person name="Li Y."/>
            <person name="Zhang B."/>
            <person name="Zhang J."/>
            <person name="Zhang H."/>
            <person name="Yang L."/>
            <person name="Zheng W."/>
            <person name="Tian Y."/>
            <person name="Yu Z."/>
            <person name="Xu H.Jr."/>
            <person name="Zheng T."/>
        </authorList>
    </citation>
    <scope>NUCLEOTIDE SEQUENCE [LARGE SCALE GENOMIC DNA]</scope>
    <source>
        <strain evidence="2 3">KD52</strain>
    </source>
</reference>
<dbReference type="InterPro" id="IPR013783">
    <property type="entry name" value="Ig-like_fold"/>
</dbReference>
<dbReference type="PROSITE" id="PS50093">
    <property type="entry name" value="PKD"/>
    <property type="match status" value="1"/>
</dbReference>
<dbReference type="Pfam" id="PF18911">
    <property type="entry name" value="PKD_4"/>
    <property type="match status" value="1"/>
</dbReference>
<organism evidence="2 3">
    <name type="scientific">Phaeodactylibacter xiamenensis</name>
    <dbReference type="NCBI Taxonomy" id="1524460"/>
    <lineage>
        <taxon>Bacteria</taxon>
        <taxon>Pseudomonadati</taxon>
        <taxon>Bacteroidota</taxon>
        <taxon>Saprospiria</taxon>
        <taxon>Saprospirales</taxon>
        <taxon>Haliscomenobacteraceae</taxon>
        <taxon>Phaeodactylibacter</taxon>
    </lineage>
</organism>
<dbReference type="InterPro" id="IPR022409">
    <property type="entry name" value="PKD/Chitinase_dom"/>
</dbReference>
<dbReference type="STRING" id="1524460.IX84_25685"/>
<dbReference type="CDD" id="cd00146">
    <property type="entry name" value="PKD"/>
    <property type="match status" value="1"/>
</dbReference>
<dbReference type="InterPro" id="IPR000601">
    <property type="entry name" value="PKD_dom"/>
</dbReference>
<name>A0A098S1J0_9BACT</name>
<proteinExistence type="predicted"/>
<dbReference type="Gene3D" id="2.60.40.10">
    <property type="entry name" value="Immunoglobulins"/>
    <property type="match status" value="1"/>
</dbReference>
<gene>
    <name evidence="2" type="ORF">IX84_25685</name>
</gene>
<dbReference type="AlphaFoldDB" id="A0A098S1J0"/>
<dbReference type="EMBL" id="JPOS01000083">
    <property type="protein sequence ID" value="KGE85990.1"/>
    <property type="molecule type" value="Genomic_DNA"/>
</dbReference>
<keyword evidence="3" id="KW-1185">Reference proteome</keyword>
<dbReference type="SUPFAM" id="SSF50969">
    <property type="entry name" value="YVTN repeat-like/Quinoprotein amine dehydrogenase"/>
    <property type="match status" value="1"/>
</dbReference>
<accession>A0A098S1J0</accession>
<dbReference type="InterPro" id="IPR011044">
    <property type="entry name" value="Quino_amine_DH_bsu"/>
</dbReference>
<feature type="domain" description="PKD" evidence="1">
    <location>
        <begin position="432"/>
        <end position="501"/>
    </location>
</feature>
<dbReference type="SMART" id="SM00089">
    <property type="entry name" value="PKD"/>
    <property type="match status" value="1"/>
</dbReference>
<dbReference type="Proteomes" id="UP000029736">
    <property type="component" value="Unassembled WGS sequence"/>
</dbReference>
<protein>
    <recommendedName>
        <fullName evidence="1">PKD domain-containing protein</fullName>
    </recommendedName>
</protein>
<dbReference type="InterPro" id="IPR035986">
    <property type="entry name" value="PKD_dom_sf"/>
</dbReference>
<dbReference type="SUPFAM" id="SSF49299">
    <property type="entry name" value="PKD domain"/>
    <property type="match status" value="1"/>
</dbReference>
<evidence type="ECO:0000259" key="1">
    <source>
        <dbReference type="PROSITE" id="PS50093"/>
    </source>
</evidence>
<comment type="caution">
    <text evidence="2">The sequence shown here is derived from an EMBL/GenBank/DDBJ whole genome shotgun (WGS) entry which is preliminary data.</text>
</comment>